<keyword evidence="3" id="KW-0411">Iron-sulfur</keyword>
<dbReference type="AlphaFoldDB" id="A0A5K7ZXF4"/>
<gene>
    <name evidence="5" type="ORF">DSCO28_54950</name>
</gene>
<evidence type="ECO:0000256" key="3">
    <source>
        <dbReference type="ARBA" id="ARBA00023014"/>
    </source>
</evidence>
<evidence type="ECO:0000256" key="2">
    <source>
        <dbReference type="ARBA" id="ARBA00023004"/>
    </source>
</evidence>
<name>A0A5K7ZXF4_9BACT</name>
<dbReference type="GO" id="GO:0046872">
    <property type="term" value="F:metal ion binding"/>
    <property type="evidence" value="ECO:0007669"/>
    <property type="project" value="UniProtKB-KW"/>
</dbReference>
<evidence type="ECO:0000313" key="5">
    <source>
        <dbReference type="EMBL" id="BBO84929.1"/>
    </source>
</evidence>
<dbReference type="EMBL" id="AP021876">
    <property type="protein sequence ID" value="BBO84929.1"/>
    <property type="molecule type" value="Genomic_DNA"/>
</dbReference>
<dbReference type="GO" id="GO:0051536">
    <property type="term" value="F:iron-sulfur cluster binding"/>
    <property type="evidence" value="ECO:0007669"/>
    <property type="project" value="UniProtKB-KW"/>
</dbReference>
<dbReference type="KEGG" id="dov:DSCO28_54950"/>
<keyword evidence="1" id="KW-0479">Metal-binding</keyword>
<dbReference type="PANTHER" id="PTHR42827:SF1">
    <property type="entry name" value="IRON-SULFUR CLUSTER-BINDING PROTEIN"/>
    <property type="match status" value="1"/>
</dbReference>
<accession>A0A5K7ZXF4</accession>
<proteinExistence type="predicted"/>
<sequence length="366" mass="40408">MAPEGTRLKSLAVRLGADLVGITSSALLTDGPPSADPRYLLPSAKSVISFAYALDSDRVHDFISKTTWRPHCENRKAVARTLYKIGDALAEQLRSEGANAVNVDLNNNYRPEDGAADVTEMTAFHPEFSHRYAALAAGIGRLGWSGNLLTKEYGARVELGSVLTSAALTPDSPIPDDDHPCDRCKMCSRVCPAEMIQPKASIQVAVAGMTETIARKRPNTCCWICCTGYEGLTASRVWSNWSPYRLGHPLPEKKPELDALCIRLQKADPQMQAADNSFRDYRQAISDPDWFYYTVCCFCRSVCSPLREQRLANRKLIHRSGTAALKLDGSHVIIYSREKELQIRRICFTTICATPEGDSTTRNCSG</sequence>
<dbReference type="PROSITE" id="PS51379">
    <property type="entry name" value="4FE4S_FER_2"/>
    <property type="match status" value="1"/>
</dbReference>
<dbReference type="PROSITE" id="PS00198">
    <property type="entry name" value="4FE4S_FER_1"/>
    <property type="match status" value="1"/>
</dbReference>
<keyword evidence="2" id="KW-0408">Iron</keyword>
<dbReference type="InterPro" id="IPR017896">
    <property type="entry name" value="4Fe4S_Fe-S-bd"/>
</dbReference>
<evidence type="ECO:0000259" key="4">
    <source>
        <dbReference type="PROSITE" id="PS51379"/>
    </source>
</evidence>
<evidence type="ECO:0000313" key="6">
    <source>
        <dbReference type="Proteomes" id="UP000425960"/>
    </source>
</evidence>
<protein>
    <submittedName>
        <fullName evidence="5">4Fe-4S ferredoxin</fullName>
    </submittedName>
</protein>
<dbReference type="InterPro" id="IPR017900">
    <property type="entry name" value="4Fe4S_Fe_S_CS"/>
</dbReference>
<feature type="domain" description="4Fe-4S ferredoxin-type" evidence="4">
    <location>
        <begin position="171"/>
        <end position="201"/>
    </location>
</feature>
<evidence type="ECO:0000256" key="1">
    <source>
        <dbReference type="ARBA" id="ARBA00022723"/>
    </source>
</evidence>
<reference evidence="5 6" key="1">
    <citation type="submission" date="2019-11" db="EMBL/GenBank/DDBJ databases">
        <title>Comparative genomics of hydrocarbon-degrading Desulfosarcina strains.</title>
        <authorList>
            <person name="Watanabe M."/>
            <person name="Kojima H."/>
            <person name="Fukui M."/>
        </authorList>
    </citation>
    <scope>NUCLEOTIDE SEQUENCE [LARGE SCALE GENOMIC DNA]</scope>
    <source>
        <strain evidence="5 6">28bB2T</strain>
    </source>
</reference>
<dbReference type="Proteomes" id="UP000425960">
    <property type="component" value="Chromosome"/>
</dbReference>
<dbReference type="RefSeq" id="WP_155324702.1">
    <property type="nucleotide sequence ID" value="NZ_AP021876.1"/>
</dbReference>
<dbReference type="PANTHER" id="PTHR42827">
    <property type="entry name" value="IRON-SULFUR CLUSTER-BINDING PROTEIN-RELATED"/>
    <property type="match status" value="1"/>
</dbReference>
<organism evidence="5 6">
    <name type="scientific">Desulfosarcina ovata subsp. sediminis</name>
    <dbReference type="NCBI Taxonomy" id="885957"/>
    <lineage>
        <taxon>Bacteria</taxon>
        <taxon>Pseudomonadati</taxon>
        <taxon>Thermodesulfobacteriota</taxon>
        <taxon>Desulfobacteria</taxon>
        <taxon>Desulfobacterales</taxon>
        <taxon>Desulfosarcinaceae</taxon>
        <taxon>Desulfosarcina</taxon>
    </lineage>
</organism>